<dbReference type="Proteomes" id="UP001058120">
    <property type="component" value="Chromosome"/>
</dbReference>
<accession>A0ABY5Y2M4</accession>
<protein>
    <recommendedName>
        <fullName evidence="1">Molybdopterin cofactor biosynthesis MoaD-related C-terminal domain-containing protein</fullName>
    </recommendedName>
</protein>
<dbReference type="EMBL" id="CP065938">
    <property type="protein sequence ID" value="UWX06325.1"/>
    <property type="molecule type" value="Genomic_DNA"/>
</dbReference>
<dbReference type="RefSeq" id="WP_334315928.1">
    <property type="nucleotide sequence ID" value="NZ_CP065938.1"/>
</dbReference>
<gene>
    <name evidence="2" type="ORF">JBF11_03150</name>
</gene>
<keyword evidence="3" id="KW-1185">Reference proteome</keyword>
<organism evidence="2 3">
    <name type="scientific">Taurinivorans muris</name>
    <dbReference type="NCBI Taxonomy" id="2787751"/>
    <lineage>
        <taxon>Bacteria</taxon>
        <taxon>Pseudomonadati</taxon>
        <taxon>Thermodesulfobacteriota</taxon>
        <taxon>Desulfovibrionia</taxon>
        <taxon>Desulfovibrionales</taxon>
        <taxon>Desulfovibrionaceae</taxon>
        <taxon>Taurinivorans</taxon>
    </lineage>
</organism>
<evidence type="ECO:0000313" key="2">
    <source>
        <dbReference type="EMBL" id="UWX06325.1"/>
    </source>
</evidence>
<feature type="domain" description="Molybdopterin cofactor biosynthesis MoaD-related C-terminal" evidence="1">
    <location>
        <begin position="17"/>
        <end position="62"/>
    </location>
</feature>
<proteinExistence type="predicted"/>
<name>A0ABY5Y2M4_9BACT</name>
<evidence type="ECO:0000313" key="3">
    <source>
        <dbReference type="Proteomes" id="UP001058120"/>
    </source>
</evidence>
<dbReference type="Pfam" id="PF09189">
    <property type="entry name" value="MoaD_arch"/>
    <property type="match status" value="1"/>
</dbReference>
<reference evidence="2" key="1">
    <citation type="submission" date="2020-12" db="EMBL/GenBank/DDBJ databases">
        <title>Taurinivorans muris gen. nov., sp. nov., fundamental and realized metabolic niche of a ubiquitous sulfidogenic bacterium in the murine intestine.</title>
        <authorList>
            <person name="Ye H."/>
            <person name="Hanson B.T."/>
            <person name="Loy A."/>
        </authorList>
    </citation>
    <scope>NUCLEOTIDE SEQUENCE</scope>
    <source>
        <strain evidence="2">LT0009</strain>
    </source>
</reference>
<dbReference type="InterPro" id="IPR015272">
    <property type="entry name" value="MoadD_C"/>
</dbReference>
<sequence length="62" mass="7049">MTSKNSVHGTAYFFKNCQITLEKLPANEMLKIPRTKVVMQGDDKDTKEIHEKFFLNFLSAGG</sequence>
<evidence type="ECO:0000259" key="1">
    <source>
        <dbReference type="Pfam" id="PF09189"/>
    </source>
</evidence>